<dbReference type="AlphaFoldDB" id="A0A1A9WA23"/>
<dbReference type="Pfam" id="PF00808">
    <property type="entry name" value="CBFD_NFYB_HMF"/>
    <property type="match status" value="1"/>
</dbReference>
<evidence type="ECO:0000256" key="2">
    <source>
        <dbReference type="ARBA" id="ARBA00023242"/>
    </source>
</evidence>
<evidence type="ECO:0000313" key="7">
    <source>
        <dbReference type="Proteomes" id="UP000091820"/>
    </source>
</evidence>
<evidence type="ECO:0000256" key="1">
    <source>
        <dbReference type="ARBA" id="ARBA00004123"/>
    </source>
</evidence>
<dbReference type="VEuPathDB" id="VectorBase:GBRI011828"/>
<dbReference type="GO" id="GO:0006974">
    <property type="term" value="P:DNA damage response"/>
    <property type="evidence" value="ECO:0007669"/>
    <property type="project" value="TreeGrafter"/>
</dbReference>
<dbReference type="EnsemblMetazoa" id="GBRI011828-RA">
    <property type="protein sequence ID" value="GBRI011828-PA"/>
    <property type="gene ID" value="GBRI011828"/>
</dbReference>
<evidence type="ECO:0000256" key="4">
    <source>
        <dbReference type="SAM" id="MobiDB-lite"/>
    </source>
</evidence>
<accession>A0A1A9WA23</accession>
<dbReference type="InterPro" id="IPR003958">
    <property type="entry name" value="CBFA_NFYB_domain"/>
</dbReference>
<dbReference type="SUPFAM" id="SSF47113">
    <property type="entry name" value="Histone-fold"/>
    <property type="match status" value="1"/>
</dbReference>
<dbReference type="GO" id="GO:0006272">
    <property type="term" value="P:leading strand elongation"/>
    <property type="evidence" value="ECO:0007669"/>
    <property type="project" value="TreeGrafter"/>
</dbReference>
<dbReference type="InterPro" id="IPR051377">
    <property type="entry name" value="DNA_Pol-Epsilon_Subunit"/>
</dbReference>
<dbReference type="InterPro" id="IPR009072">
    <property type="entry name" value="Histone-fold"/>
</dbReference>
<dbReference type="GO" id="GO:0031490">
    <property type="term" value="F:chromatin DNA binding"/>
    <property type="evidence" value="ECO:0007669"/>
    <property type="project" value="TreeGrafter"/>
</dbReference>
<dbReference type="PANTHER" id="PTHR46172">
    <property type="entry name" value="DNA POLYMERASE EPSILON SUBUNIT 3"/>
    <property type="match status" value="1"/>
</dbReference>
<evidence type="ECO:0000256" key="3">
    <source>
        <dbReference type="ARBA" id="ARBA00039793"/>
    </source>
</evidence>
<dbReference type="PANTHER" id="PTHR46172:SF1">
    <property type="entry name" value="DNA POLYMERASE EPSILON SUBUNIT 3"/>
    <property type="match status" value="1"/>
</dbReference>
<feature type="compositionally biased region" description="Polar residues" evidence="4">
    <location>
        <begin position="134"/>
        <end position="146"/>
    </location>
</feature>
<dbReference type="Proteomes" id="UP000091820">
    <property type="component" value="Unassembled WGS sequence"/>
</dbReference>
<reference evidence="7" key="1">
    <citation type="submission" date="2014-03" db="EMBL/GenBank/DDBJ databases">
        <authorList>
            <person name="Aksoy S."/>
            <person name="Warren W."/>
            <person name="Wilson R.K."/>
        </authorList>
    </citation>
    <scope>NUCLEOTIDE SEQUENCE [LARGE SCALE GENOMIC DNA]</scope>
    <source>
        <strain evidence="7">IAEA</strain>
    </source>
</reference>
<dbReference type="CDD" id="cd22928">
    <property type="entry name" value="HFD_POLE3_DPB4"/>
    <property type="match status" value="1"/>
</dbReference>
<organism evidence="6 7">
    <name type="scientific">Glossina brevipalpis</name>
    <dbReference type="NCBI Taxonomy" id="37001"/>
    <lineage>
        <taxon>Eukaryota</taxon>
        <taxon>Metazoa</taxon>
        <taxon>Ecdysozoa</taxon>
        <taxon>Arthropoda</taxon>
        <taxon>Hexapoda</taxon>
        <taxon>Insecta</taxon>
        <taxon>Pterygota</taxon>
        <taxon>Neoptera</taxon>
        <taxon>Endopterygota</taxon>
        <taxon>Diptera</taxon>
        <taxon>Brachycera</taxon>
        <taxon>Muscomorpha</taxon>
        <taxon>Hippoboscoidea</taxon>
        <taxon>Glossinidae</taxon>
        <taxon>Glossina</taxon>
    </lineage>
</organism>
<keyword evidence="7" id="KW-1185">Reference proteome</keyword>
<proteinExistence type="predicted"/>
<evidence type="ECO:0000313" key="6">
    <source>
        <dbReference type="EnsemblMetazoa" id="GBRI011828-PA"/>
    </source>
</evidence>
<sequence>MSNSVEKFWRIACVGQRKINYACKRKMVERIEDLNLPNAVIARLIKEALPDGANVSKEARTTIARAASVFVIFLTSTSTTLARKQNHKTINTVNILDALKQLEFESFIEPLTRDLEVYRKVIKDKKEKNKKETSTSAENSGMKGTN</sequence>
<feature type="domain" description="Transcription factor CBF/NF-Y/archaeal histone" evidence="5">
    <location>
        <begin position="35"/>
        <end position="99"/>
    </location>
</feature>
<dbReference type="Gene3D" id="1.10.20.10">
    <property type="entry name" value="Histone, subunit A"/>
    <property type="match status" value="1"/>
</dbReference>
<name>A0A1A9WA23_9MUSC</name>
<comment type="subcellular location">
    <subcellularLocation>
        <location evidence="1">Nucleus</location>
    </subcellularLocation>
</comment>
<feature type="region of interest" description="Disordered" evidence="4">
    <location>
        <begin position="126"/>
        <end position="146"/>
    </location>
</feature>
<dbReference type="GO" id="GO:0031507">
    <property type="term" value="P:heterochromatin formation"/>
    <property type="evidence" value="ECO:0007669"/>
    <property type="project" value="TreeGrafter"/>
</dbReference>
<dbReference type="GO" id="GO:0046982">
    <property type="term" value="F:protein heterodimerization activity"/>
    <property type="evidence" value="ECO:0007669"/>
    <property type="project" value="InterPro"/>
</dbReference>
<reference evidence="6" key="2">
    <citation type="submission" date="2020-05" db="UniProtKB">
        <authorList>
            <consortium name="EnsemblMetazoa"/>
        </authorList>
    </citation>
    <scope>IDENTIFICATION</scope>
    <source>
        <strain evidence="6">IAEA</strain>
    </source>
</reference>
<keyword evidence="2" id="KW-0539">Nucleus</keyword>
<dbReference type="STRING" id="37001.A0A1A9WA23"/>
<protein>
    <recommendedName>
        <fullName evidence="3">DNA polymerase epsilon subunit 3</fullName>
    </recommendedName>
</protein>
<dbReference type="GO" id="GO:0008622">
    <property type="term" value="C:epsilon DNA polymerase complex"/>
    <property type="evidence" value="ECO:0007669"/>
    <property type="project" value="TreeGrafter"/>
</dbReference>
<evidence type="ECO:0000259" key="5">
    <source>
        <dbReference type="Pfam" id="PF00808"/>
    </source>
</evidence>
<dbReference type="GO" id="GO:0008623">
    <property type="term" value="C:CHRAC"/>
    <property type="evidence" value="ECO:0007669"/>
    <property type="project" value="TreeGrafter"/>
</dbReference>